<reference evidence="1 2" key="1">
    <citation type="submission" date="2018-10" db="EMBL/GenBank/DDBJ databases">
        <title>Sinomicrobium pectinilyticum sp. nov., a pectinase-producing bacterium isolated from alkaline and saline soil, and emended description of the genus Sinomicrobium.</title>
        <authorList>
            <person name="Cheng B."/>
            <person name="Li C."/>
            <person name="Lai Q."/>
            <person name="Du M."/>
            <person name="Shao Z."/>
            <person name="Xu P."/>
            <person name="Yang C."/>
        </authorList>
    </citation>
    <scope>NUCLEOTIDE SEQUENCE [LARGE SCALE GENOMIC DNA]</scope>
    <source>
        <strain evidence="1 2">5DNS001</strain>
    </source>
</reference>
<protein>
    <submittedName>
        <fullName evidence="1">DUF1905 domain-containing protein</fullName>
    </submittedName>
</protein>
<organism evidence="1 2">
    <name type="scientific">Sinomicrobium pectinilyticum</name>
    <dbReference type="NCBI Taxonomy" id="1084421"/>
    <lineage>
        <taxon>Bacteria</taxon>
        <taxon>Pseudomonadati</taxon>
        <taxon>Bacteroidota</taxon>
        <taxon>Flavobacteriia</taxon>
        <taxon>Flavobacteriales</taxon>
        <taxon>Flavobacteriaceae</taxon>
        <taxon>Sinomicrobium</taxon>
    </lineage>
</organism>
<dbReference type="InterPro" id="IPR015018">
    <property type="entry name" value="DUF1905"/>
</dbReference>
<keyword evidence="2" id="KW-1185">Reference proteome</keyword>
<dbReference type="AlphaFoldDB" id="A0A3N0ELE0"/>
<evidence type="ECO:0000313" key="1">
    <source>
        <dbReference type="EMBL" id="RNL88723.1"/>
    </source>
</evidence>
<dbReference type="Pfam" id="PF08922">
    <property type="entry name" value="DUF1905"/>
    <property type="match status" value="1"/>
</dbReference>
<dbReference type="Gene3D" id="2.40.30.100">
    <property type="entry name" value="AF2212/PG0164-like"/>
    <property type="match status" value="1"/>
</dbReference>
<dbReference type="OrthoDB" id="959664at2"/>
<proteinExistence type="predicted"/>
<dbReference type="Pfam" id="PF13376">
    <property type="entry name" value="OmdA"/>
    <property type="match status" value="1"/>
</dbReference>
<dbReference type="InterPro" id="IPR037079">
    <property type="entry name" value="AF2212/PG0164-like_sf"/>
</dbReference>
<name>A0A3N0ELE0_SINP1</name>
<gene>
    <name evidence="1" type="ORF">ED312_08020</name>
</gene>
<sequence>METFSTSLVKLDSPLWTLIAPVPDAIAEILIGKAPDKRVLCTMNGKVKKHCALMPRGDGSYYILVNKKELKQLGLNPNEEIQLALEPDTSTYGMPMDEEFRAVLDSDAEGEHFFEALTPGKKRTLLHIVNTVKDGQRKIHRSVIIIDHLKMTGGKVDFKLLNRQFKERKF</sequence>
<evidence type="ECO:0000313" key="2">
    <source>
        <dbReference type="Proteomes" id="UP000267469"/>
    </source>
</evidence>
<dbReference type="Proteomes" id="UP000267469">
    <property type="component" value="Unassembled WGS sequence"/>
</dbReference>
<accession>A0A3N0ELE0</accession>
<dbReference type="EMBL" id="RJTM01000057">
    <property type="protein sequence ID" value="RNL88723.1"/>
    <property type="molecule type" value="Genomic_DNA"/>
</dbReference>
<dbReference type="RefSeq" id="WP_123215483.1">
    <property type="nucleotide sequence ID" value="NZ_RJTM01000057.1"/>
</dbReference>
<comment type="caution">
    <text evidence="1">The sequence shown here is derived from an EMBL/GenBank/DDBJ whole genome shotgun (WGS) entry which is preliminary data.</text>
</comment>